<dbReference type="Pfam" id="PF07725">
    <property type="entry name" value="LRR_3"/>
    <property type="match status" value="1"/>
</dbReference>
<dbReference type="InterPro" id="IPR035897">
    <property type="entry name" value="Toll_tir_struct_dom_sf"/>
</dbReference>
<evidence type="ECO:0000313" key="12">
    <source>
        <dbReference type="Proteomes" id="UP000030645"/>
    </source>
</evidence>
<sequence length="1676" mass="189888">MTMADASSSSPSSSIITITKKYDAFISFRGEDTRHNFTSHLCAALRRKKVDIYIDEDDLERGEEISPALLQAIDNSKIAVIIFSENYASSSWCLDELLQILRCRENNGQLEAVPIFYNIDPSCVRKQQGSYATAFADHEKRFKDRVKLHAWRDALTKAANLSGWPSNEFRPESKLVETVVEDIIRKLRTKSSSESVKDLVGINQRIEKIDSLLSIGSSDVRIIGIWGQGGIGKTTLASVIYSRLYSQYEGCCYLSNVREEWEKGSRKQGDLQNELLSELLDEKITTLNIPFVRLDFDMDRLHSKRVLIVLDDVSNHEQLEFLIGDRGWFGLGSRIIITTRDMRLLENRADATYRVEELSFDEAFHLFHLNASKKNSPIIKDKELSERVVKYARGIPLALEVLMGSLFSYKSKKKWESILADLKNSPDGRVQNVYRVSYDGLTEKHKELFLDIACFFKGEKRDFVTRVLDGCDFFDDTKIDDLVEKSLITISPKDELLMHDLIQETGREIVRQQSIKQPGKRSRLWIPHDVYHVFKNNKVSAMVEVILVDVSKIKELHLSPKMFKEASNLRLLKIYNSSNSKECKLYLPQDLQFLPDALRYLQWDEYPSKSLPTNFDSEQLVELIMPNSQVEKLWDGAQPLPSLKVINLSFCQHLKHMPDLSQAPNLEIIYLIKCTSLFLIPSHNFRNLYKLTHLYLDNCDKLRSLPDINRLRSLETLRLWDCWNLESVPEISENVSYLYLNETKVKELPASIGFLDKLAELRLQNCRFLKTLPASMFRLSSLEILYLSGCSSLEKIPDLPRNVRKLCLSETRIQDLPASIGLLGKLEYLELKSCTSLKSLPTSMSELDSLEELYLVGCSSLEQVLELPKNLFKLDLSGTAIEQVPSSIGALFNLVNLHLTDCKKLRTLPTSICKLKCLRYIYLQGCSKFDNFPEILEPLESLFSLVLSGTAIKELPSSIEKLVKLKSLLLKNCENLQFLPSSIYNLKIQSLDLSGCSQLTKLPPLRTVNGFSNLSRLHMYECNAFKLPDCLGCLSSLEELHLSAKFVDEIPTSIKQLSKLRSLYVNNWKNLRSIPELPYVCLLDAQGCTSLESVSSSRSALMKPFDPKRFEQNQKLLFLGCHNLDQNARDNIIADAKLRISSMAAHAAISESYIDYDACIFYPGNEILKFIDHQARGCSIDVMLPAKWRSSSCFGFLICFVVKFNEYHYSKKDFRCDFHLRTKYGESVKLETPLWTCYDNGIKGTQILNSDHVFLCFKYPSSWALACKEADDNNITEMSFHIYALDWQTGSPVLGKSCVIKSCGVRLLSLQDANEFRGLSSSNTEYCSSSCKEVDDAMSKWSEPREICSLGNEEKPNGSETCREIASGTFINDTMRGANEEEVVIVPGSATVEIVPGSATEEEEEVEIVPGSATEVEEEEEEEDEVEIVPGSATEVEEEEEEEEEVERVPGSATEVEEYKQSGSGISELSKTAEKDEEEDPKSIASCGCFLFLSHFKEICEGILGKKSASGREMQTGSHKAAEERLQELVETVQSLQSENIMLRDQNIQLSQYLQMLTLRSPLQLIAPPPPPPPFPMDTPDQSPENCFPPNSPMAVAGPPTLLQIMPDLNIQILHNYSQMVTPGHGFTGFQPSDRQVHQNRRIFLPQGISTHPLAQKSQLIWQQQGLSRTVMSRPN</sequence>
<keyword evidence="3" id="KW-0677">Repeat</keyword>
<dbReference type="SUPFAM" id="SSF52058">
    <property type="entry name" value="L domain-like"/>
    <property type="match status" value="1"/>
</dbReference>
<keyword evidence="12" id="KW-1185">Reference proteome</keyword>
<dbReference type="InterPro" id="IPR042197">
    <property type="entry name" value="Apaf_helical"/>
</dbReference>
<dbReference type="InterPro" id="IPR000157">
    <property type="entry name" value="TIR_dom"/>
</dbReference>
<dbReference type="Proteomes" id="UP000030645">
    <property type="component" value="Unassembled WGS sequence"/>
</dbReference>
<evidence type="ECO:0000313" key="11">
    <source>
        <dbReference type="EMBL" id="EXB51904.1"/>
    </source>
</evidence>
<feature type="compositionally biased region" description="Acidic residues" evidence="9">
    <location>
        <begin position="1415"/>
        <end position="1427"/>
    </location>
</feature>
<feature type="compositionally biased region" description="Polar residues" evidence="9">
    <location>
        <begin position="1461"/>
        <end position="1470"/>
    </location>
</feature>
<dbReference type="InterPro" id="IPR002182">
    <property type="entry name" value="NB-ARC"/>
</dbReference>
<dbReference type="EC" id="3.2.2.6" evidence="1"/>
<feature type="domain" description="TIR" evidence="10">
    <location>
        <begin position="20"/>
        <end position="187"/>
    </location>
</feature>
<dbReference type="SUPFAM" id="SSF46785">
    <property type="entry name" value="Winged helix' DNA-binding domain"/>
    <property type="match status" value="1"/>
</dbReference>
<dbReference type="GO" id="GO:0007165">
    <property type="term" value="P:signal transduction"/>
    <property type="evidence" value="ECO:0007669"/>
    <property type="project" value="InterPro"/>
</dbReference>
<dbReference type="FunFam" id="3.80.10.10:FF:000386">
    <property type="entry name" value="Disease resistance protein RPS4"/>
    <property type="match status" value="1"/>
</dbReference>
<feature type="compositionally biased region" description="Acidic residues" evidence="9">
    <location>
        <begin position="1435"/>
        <end position="1446"/>
    </location>
</feature>
<dbReference type="eggNOG" id="ENOG502SI7S">
    <property type="taxonomic scope" value="Eukaryota"/>
</dbReference>
<dbReference type="Gene3D" id="3.40.50.10140">
    <property type="entry name" value="Toll/interleukin-1 receptor homology (TIR) domain"/>
    <property type="match status" value="1"/>
</dbReference>
<dbReference type="SUPFAM" id="SSF52047">
    <property type="entry name" value="RNI-like"/>
    <property type="match status" value="1"/>
</dbReference>
<keyword evidence="4" id="KW-0378">Hydrolase</keyword>
<dbReference type="PANTHER" id="PTHR11017">
    <property type="entry name" value="LEUCINE-RICH REPEAT-CONTAINING PROTEIN"/>
    <property type="match status" value="1"/>
</dbReference>
<proteinExistence type="predicted"/>
<feature type="coiled-coil region" evidence="8">
    <location>
        <begin position="1519"/>
        <end position="1546"/>
    </location>
</feature>
<dbReference type="KEGG" id="mnt:21389685"/>
<dbReference type="InterPro" id="IPR045344">
    <property type="entry name" value="C-JID"/>
</dbReference>
<dbReference type="EMBL" id="KE344056">
    <property type="protein sequence ID" value="EXB51904.1"/>
    <property type="molecule type" value="Genomic_DNA"/>
</dbReference>
<dbReference type="Pfam" id="PF20160">
    <property type="entry name" value="C-JID"/>
    <property type="match status" value="1"/>
</dbReference>
<keyword evidence="2" id="KW-0433">Leucine-rich repeat</keyword>
<evidence type="ECO:0000256" key="6">
    <source>
        <dbReference type="ARBA" id="ARBA00023027"/>
    </source>
</evidence>
<dbReference type="Pfam" id="PF23286">
    <property type="entry name" value="LRR_13"/>
    <property type="match status" value="2"/>
</dbReference>
<evidence type="ECO:0000259" key="10">
    <source>
        <dbReference type="PROSITE" id="PS50104"/>
    </source>
</evidence>
<evidence type="ECO:0000256" key="9">
    <source>
        <dbReference type="SAM" id="MobiDB-lite"/>
    </source>
</evidence>
<dbReference type="SUPFAM" id="SSF52540">
    <property type="entry name" value="P-loop containing nucleoside triphosphate hydrolases"/>
    <property type="match status" value="1"/>
</dbReference>
<dbReference type="InterPro" id="IPR058546">
    <property type="entry name" value="RPS4B/Roq1-like_LRR"/>
</dbReference>
<dbReference type="InterPro" id="IPR027417">
    <property type="entry name" value="P-loop_NTPase"/>
</dbReference>
<dbReference type="InterPro" id="IPR011713">
    <property type="entry name" value="Leu-rich_rpt_3"/>
</dbReference>
<reference evidence="12" key="1">
    <citation type="submission" date="2013-01" db="EMBL/GenBank/DDBJ databases">
        <title>Draft Genome Sequence of a Mulberry Tree, Morus notabilis C.K. Schneid.</title>
        <authorList>
            <person name="He N."/>
            <person name="Zhao S."/>
        </authorList>
    </citation>
    <scope>NUCLEOTIDE SEQUENCE</scope>
</reference>
<comment type="catalytic activity">
    <reaction evidence="7">
        <text>NAD(+) + H2O = ADP-D-ribose + nicotinamide + H(+)</text>
        <dbReference type="Rhea" id="RHEA:16301"/>
        <dbReference type="ChEBI" id="CHEBI:15377"/>
        <dbReference type="ChEBI" id="CHEBI:15378"/>
        <dbReference type="ChEBI" id="CHEBI:17154"/>
        <dbReference type="ChEBI" id="CHEBI:57540"/>
        <dbReference type="ChEBI" id="CHEBI:57967"/>
        <dbReference type="EC" id="3.2.2.6"/>
    </reaction>
    <physiologicalReaction direction="left-to-right" evidence="7">
        <dbReference type="Rhea" id="RHEA:16302"/>
    </physiologicalReaction>
</comment>
<dbReference type="InterPro" id="IPR044974">
    <property type="entry name" value="Disease_R_plants"/>
</dbReference>
<dbReference type="Pfam" id="PF00931">
    <property type="entry name" value="NB-ARC"/>
    <property type="match status" value="1"/>
</dbReference>
<evidence type="ECO:0000256" key="5">
    <source>
        <dbReference type="ARBA" id="ARBA00022821"/>
    </source>
</evidence>
<accession>W9R1U7</accession>
<dbReference type="InterPro" id="IPR036390">
    <property type="entry name" value="WH_DNA-bd_sf"/>
</dbReference>
<dbReference type="SMART" id="SM00255">
    <property type="entry name" value="TIR"/>
    <property type="match status" value="1"/>
</dbReference>
<dbReference type="Gene3D" id="1.10.8.430">
    <property type="entry name" value="Helical domain of apoptotic protease-activating factors"/>
    <property type="match status" value="1"/>
</dbReference>
<dbReference type="GO" id="GO:0061809">
    <property type="term" value="F:NAD+ nucleosidase activity, cyclic ADP-ribose generating"/>
    <property type="evidence" value="ECO:0007669"/>
    <property type="project" value="UniProtKB-EC"/>
</dbReference>
<dbReference type="PRINTS" id="PR00364">
    <property type="entry name" value="DISEASERSIST"/>
</dbReference>
<dbReference type="Gene3D" id="3.80.10.10">
    <property type="entry name" value="Ribonuclease Inhibitor"/>
    <property type="match status" value="4"/>
</dbReference>
<dbReference type="PROSITE" id="PS50104">
    <property type="entry name" value="TIR"/>
    <property type="match status" value="1"/>
</dbReference>
<keyword evidence="6" id="KW-0520">NAD</keyword>
<dbReference type="PANTHER" id="PTHR11017:SF479">
    <property type="entry name" value="DISEASE RESISTANCE PROTEIN (TIR-NBS-LRR CLASS) FAMILY"/>
    <property type="match status" value="1"/>
</dbReference>
<dbReference type="InterPro" id="IPR058192">
    <property type="entry name" value="WHD_ROQ1-like"/>
</dbReference>
<evidence type="ECO:0000256" key="1">
    <source>
        <dbReference type="ARBA" id="ARBA00011982"/>
    </source>
</evidence>
<protein>
    <recommendedName>
        <fullName evidence="1">ADP-ribosyl cyclase/cyclic ADP-ribose hydrolase</fullName>
        <ecNumber evidence="1">3.2.2.6</ecNumber>
    </recommendedName>
</protein>
<evidence type="ECO:0000256" key="3">
    <source>
        <dbReference type="ARBA" id="ARBA00022737"/>
    </source>
</evidence>
<dbReference type="Pfam" id="PF01582">
    <property type="entry name" value="TIR"/>
    <property type="match status" value="1"/>
</dbReference>
<gene>
    <name evidence="11" type="ORF">L484_006249</name>
</gene>
<dbReference type="FunFam" id="3.40.50.10140:FF:000007">
    <property type="entry name" value="Disease resistance protein (TIR-NBS-LRR class)"/>
    <property type="match status" value="1"/>
</dbReference>
<dbReference type="Gene3D" id="3.40.50.300">
    <property type="entry name" value="P-loop containing nucleotide triphosphate hydrolases"/>
    <property type="match status" value="1"/>
</dbReference>
<dbReference type="InterPro" id="IPR032675">
    <property type="entry name" value="LRR_dom_sf"/>
</dbReference>
<evidence type="ECO:0000256" key="2">
    <source>
        <dbReference type="ARBA" id="ARBA00022614"/>
    </source>
</evidence>
<dbReference type="Pfam" id="PF23282">
    <property type="entry name" value="WHD_ROQ1"/>
    <property type="match status" value="1"/>
</dbReference>
<evidence type="ECO:0000256" key="7">
    <source>
        <dbReference type="ARBA" id="ARBA00047304"/>
    </source>
</evidence>
<evidence type="ECO:0000256" key="4">
    <source>
        <dbReference type="ARBA" id="ARBA00022801"/>
    </source>
</evidence>
<evidence type="ECO:0000256" key="8">
    <source>
        <dbReference type="SAM" id="Coils"/>
    </source>
</evidence>
<keyword evidence="8" id="KW-0175">Coiled coil</keyword>
<dbReference type="SUPFAM" id="SSF52200">
    <property type="entry name" value="Toll/Interleukin receptor TIR domain"/>
    <property type="match status" value="1"/>
</dbReference>
<dbReference type="GO" id="GO:0006952">
    <property type="term" value="P:defense response"/>
    <property type="evidence" value="ECO:0007669"/>
    <property type="project" value="UniProtKB-KW"/>
</dbReference>
<feature type="region of interest" description="Disordered" evidence="9">
    <location>
        <begin position="1410"/>
        <end position="1480"/>
    </location>
</feature>
<organism evidence="11 12">
    <name type="scientific">Morus notabilis</name>
    <dbReference type="NCBI Taxonomy" id="981085"/>
    <lineage>
        <taxon>Eukaryota</taxon>
        <taxon>Viridiplantae</taxon>
        <taxon>Streptophyta</taxon>
        <taxon>Embryophyta</taxon>
        <taxon>Tracheophyta</taxon>
        <taxon>Spermatophyta</taxon>
        <taxon>Magnoliopsida</taxon>
        <taxon>eudicotyledons</taxon>
        <taxon>Gunneridae</taxon>
        <taxon>Pentapetalae</taxon>
        <taxon>rosids</taxon>
        <taxon>fabids</taxon>
        <taxon>Rosales</taxon>
        <taxon>Moraceae</taxon>
        <taxon>Moreae</taxon>
        <taxon>Morus</taxon>
    </lineage>
</organism>
<dbReference type="OrthoDB" id="2108663at2759"/>
<dbReference type="GO" id="GO:0043531">
    <property type="term" value="F:ADP binding"/>
    <property type="evidence" value="ECO:0007669"/>
    <property type="project" value="InterPro"/>
</dbReference>
<keyword evidence="5" id="KW-0611">Plant defense</keyword>
<name>W9R1U7_9ROSA</name>